<organism evidence="1 2">
    <name type="scientific">Lactococcus lactis subsp. lactis</name>
    <name type="common">Streptococcus lactis</name>
    <dbReference type="NCBI Taxonomy" id="1360"/>
    <lineage>
        <taxon>Bacteria</taxon>
        <taxon>Bacillati</taxon>
        <taxon>Bacillota</taxon>
        <taxon>Bacilli</taxon>
        <taxon>Lactobacillales</taxon>
        <taxon>Streptococcaceae</taxon>
        <taxon>Lactococcus</taxon>
    </lineage>
</organism>
<evidence type="ECO:0000313" key="1">
    <source>
        <dbReference type="EMBL" id="KSU16663.1"/>
    </source>
</evidence>
<dbReference type="AlphaFoldDB" id="A0A0V8DSP6"/>
<accession>A0A0V8DSP6</accession>
<sequence length="59" mass="7346">MGFGFNFKDVNDRRIMKEPIIKDVEENLREKDFLDTKVKKNRSRFRFFKRERTFSDKNK</sequence>
<proteinExistence type="predicted"/>
<dbReference type="EMBL" id="LKLS01000153">
    <property type="protein sequence ID" value="KSU16663.1"/>
    <property type="molecule type" value="Genomic_DNA"/>
</dbReference>
<gene>
    <name evidence="1" type="ORF">LMG9449_1911</name>
</gene>
<dbReference type="PATRIC" id="fig|1360.109.peg.2513"/>
<protein>
    <submittedName>
        <fullName evidence="1">Uncharacterized protein</fullName>
    </submittedName>
</protein>
<dbReference type="Proteomes" id="UP000053612">
    <property type="component" value="Unassembled WGS sequence"/>
</dbReference>
<dbReference type="RefSeq" id="WP_058225134.1">
    <property type="nucleotide sequence ID" value="NZ_LKLS01000153.1"/>
</dbReference>
<reference evidence="2" key="1">
    <citation type="submission" date="2015-10" db="EMBL/GenBank/DDBJ databases">
        <title>Draft Genome Sequences of 11 Lactococcus lactis subspecies cremoris strains.</title>
        <authorList>
            <person name="Wels M."/>
            <person name="Backus L."/>
            <person name="Boekhorst J."/>
            <person name="Dijkstra A."/>
            <person name="Beerthuizen M."/>
            <person name="Kelly W."/>
            <person name="Siezen R."/>
            <person name="Bachmann H."/>
            <person name="Van Hijum S."/>
        </authorList>
    </citation>
    <scope>NUCLEOTIDE SEQUENCE [LARGE SCALE GENOMIC DNA]</scope>
    <source>
        <strain evidence="2">LMG9449</strain>
    </source>
</reference>
<name>A0A0V8DSP6_LACLL</name>
<evidence type="ECO:0000313" key="2">
    <source>
        <dbReference type="Proteomes" id="UP000053612"/>
    </source>
</evidence>
<comment type="caution">
    <text evidence="1">The sequence shown here is derived from an EMBL/GenBank/DDBJ whole genome shotgun (WGS) entry which is preliminary data.</text>
</comment>